<evidence type="ECO:0000256" key="5">
    <source>
        <dbReference type="ARBA" id="ARBA00022519"/>
    </source>
</evidence>
<dbReference type="Gene3D" id="1.20.81.30">
    <property type="entry name" value="Type II secretion system (T2SS), domain F"/>
    <property type="match status" value="2"/>
</dbReference>
<sequence length="409" mass="44583">MNYAYEACNRQGEHFQGQIEAGSRQEAAHKIRRQGLWITSLQEVMAKSPHAGPISHLRRLFTGREISPAQTACFCRQMAVLLTAGMPVHEALKSLLAGGGQGSYGQLLARLYQNVLKGRALSAAMEEESGSFSPQVIRLVEAGEQGGSLEAIFNRLADFLEQSVKAKEKMKSILLYPAIIAITALVVLIFMTLFILPTFASLLANLQSELPLATKLLLQLSAFLQERGQLLCVLSLPCLGILYIISQLPQIRFICARLLLSLPFMGRLAQHTAWSLVLGTLALLIEQGIVLHEALKMAAKTAGNPYLEQEILQVQAKVEQGSSLMKALSPCPFFPPMLQEMLEAGEQSGQLETMLNKAAAFCQVLAENESARLQALAEPAAIFAVGGLVFFMVMAVIMPLLNTMDALTM</sequence>
<evidence type="ECO:0000313" key="13">
    <source>
        <dbReference type="Proteomes" id="UP000183469"/>
    </source>
</evidence>
<evidence type="ECO:0000259" key="11">
    <source>
        <dbReference type="Pfam" id="PF00482"/>
    </source>
</evidence>
<dbReference type="Proteomes" id="UP000183469">
    <property type="component" value="Unassembled WGS sequence"/>
</dbReference>
<keyword evidence="6 9" id="KW-0812">Transmembrane</keyword>
<dbReference type="OrthoDB" id="9805682at2"/>
<evidence type="ECO:0000256" key="4">
    <source>
        <dbReference type="ARBA" id="ARBA00022475"/>
    </source>
</evidence>
<protein>
    <submittedName>
        <fullName evidence="12">General secretion pathway protein F</fullName>
    </submittedName>
</protein>
<gene>
    <name evidence="12" type="ORF">SAMN05660648_00052</name>
</gene>
<evidence type="ECO:0000256" key="3">
    <source>
        <dbReference type="ARBA" id="ARBA00022448"/>
    </source>
</evidence>
<dbReference type="EMBL" id="FNQG01000002">
    <property type="protein sequence ID" value="SDZ72719.1"/>
    <property type="molecule type" value="Genomic_DNA"/>
</dbReference>
<dbReference type="PANTHER" id="PTHR30012">
    <property type="entry name" value="GENERAL SECRETION PATHWAY PROTEIN"/>
    <property type="match status" value="1"/>
</dbReference>
<keyword evidence="5" id="KW-0997">Cell inner membrane</keyword>
<feature type="transmembrane region" description="Helical" evidence="10">
    <location>
        <begin position="380"/>
        <end position="401"/>
    </location>
</feature>
<keyword evidence="7 10" id="KW-1133">Transmembrane helix</keyword>
<dbReference type="Pfam" id="PF00482">
    <property type="entry name" value="T2SSF"/>
    <property type="match status" value="2"/>
</dbReference>
<feature type="transmembrane region" description="Helical" evidence="10">
    <location>
        <begin position="258"/>
        <end position="285"/>
    </location>
</feature>
<dbReference type="GO" id="GO:0005886">
    <property type="term" value="C:plasma membrane"/>
    <property type="evidence" value="ECO:0007669"/>
    <property type="project" value="UniProtKB-SubCell"/>
</dbReference>
<dbReference type="InterPro" id="IPR042094">
    <property type="entry name" value="T2SS_GspF_sf"/>
</dbReference>
<keyword evidence="4" id="KW-1003">Cell membrane</keyword>
<keyword evidence="3 9" id="KW-0813">Transport</keyword>
<evidence type="ECO:0000313" key="12">
    <source>
        <dbReference type="EMBL" id="SDZ72719.1"/>
    </source>
</evidence>
<comment type="similarity">
    <text evidence="2 9">Belongs to the GSP F family.</text>
</comment>
<proteinExistence type="inferred from homology"/>
<dbReference type="InterPro" id="IPR018076">
    <property type="entry name" value="T2SS_GspF_dom"/>
</dbReference>
<dbReference type="PROSITE" id="PS00874">
    <property type="entry name" value="T2SP_F"/>
    <property type="match status" value="1"/>
</dbReference>
<feature type="domain" description="Type II secretion system protein GspF" evidence="11">
    <location>
        <begin position="74"/>
        <end position="197"/>
    </location>
</feature>
<evidence type="ECO:0000256" key="9">
    <source>
        <dbReference type="RuleBase" id="RU003923"/>
    </source>
</evidence>
<dbReference type="PANTHER" id="PTHR30012:SF0">
    <property type="entry name" value="TYPE II SECRETION SYSTEM PROTEIN F-RELATED"/>
    <property type="match status" value="1"/>
</dbReference>
<comment type="subcellular location">
    <subcellularLocation>
        <location evidence="1">Cell inner membrane</location>
        <topology evidence="1">Multi-pass membrane protein</topology>
    </subcellularLocation>
    <subcellularLocation>
        <location evidence="9">Cell membrane</location>
        <topology evidence="9">Multi-pass membrane protein</topology>
    </subcellularLocation>
</comment>
<evidence type="ECO:0000256" key="10">
    <source>
        <dbReference type="SAM" id="Phobius"/>
    </source>
</evidence>
<accession>A0A1H3VDA4</accession>
<dbReference type="PRINTS" id="PR00812">
    <property type="entry name" value="BCTERIALGSPF"/>
</dbReference>
<keyword evidence="8 10" id="KW-0472">Membrane</keyword>
<dbReference type="InterPro" id="IPR001992">
    <property type="entry name" value="T2SS_GspF/T4SS_PilC_CS"/>
</dbReference>
<organism evidence="12 13">
    <name type="scientific">Selenomonas ruminantium</name>
    <dbReference type="NCBI Taxonomy" id="971"/>
    <lineage>
        <taxon>Bacteria</taxon>
        <taxon>Bacillati</taxon>
        <taxon>Bacillota</taxon>
        <taxon>Negativicutes</taxon>
        <taxon>Selenomonadales</taxon>
        <taxon>Selenomonadaceae</taxon>
        <taxon>Selenomonas</taxon>
    </lineage>
</organism>
<feature type="transmembrane region" description="Helical" evidence="10">
    <location>
        <begin position="173"/>
        <end position="196"/>
    </location>
</feature>
<evidence type="ECO:0000256" key="7">
    <source>
        <dbReference type="ARBA" id="ARBA00022989"/>
    </source>
</evidence>
<dbReference type="InterPro" id="IPR003004">
    <property type="entry name" value="GspF/PilC"/>
</dbReference>
<dbReference type="RefSeq" id="WP_074670115.1">
    <property type="nucleotide sequence ID" value="NZ_FNQG01000002.1"/>
</dbReference>
<dbReference type="GO" id="GO:0009306">
    <property type="term" value="P:protein secretion"/>
    <property type="evidence" value="ECO:0007669"/>
    <property type="project" value="InterPro"/>
</dbReference>
<name>A0A1H3VDA4_SELRU</name>
<evidence type="ECO:0000256" key="6">
    <source>
        <dbReference type="ARBA" id="ARBA00022692"/>
    </source>
</evidence>
<evidence type="ECO:0000256" key="8">
    <source>
        <dbReference type="ARBA" id="ARBA00023136"/>
    </source>
</evidence>
<reference evidence="12 13" key="1">
    <citation type="submission" date="2016-10" db="EMBL/GenBank/DDBJ databases">
        <authorList>
            <person name="de Groot N.N."/>
        </authorList>
    </citation>
    <scope>NUCLEOTIDE SEQUENCE [LARGE SCALE GENOMIC DNA]</scope>
    <source>
        <strain evidence="12 13">DSM 2872</strain>
    </source>
</reference>
<dbReference type="AlphaFoldDB" id="A0A1H3VDA4"/>
<dbReference type="FunFam" id="1.20.81.30:FF:000001">
    <property type="entry name" value="Type II secretion system protein F"/>
    <property type="match status" value="2"/>
</dbReference>
<feature type="domain" description="Type II secretion system protein GspF" evidence="11">
    <location>
        <begin position="279"/>
        <end position="399"/>
    </location>
</feature>
<evidence type="ECO:0000256" key="2">
    <source>
        <dbReference type="ARBA" id="ARBA00005745"/>
    </source>
</evidence>
<evidence type="ECO:0000256" key="1">
    <source>
        <dbReference type="ARBA" id="ARBA00004429"/>
    </source>
</evidence>